<dbReference type="UniPathway" id="UPA00694"/>
<evidence type="ECO:0000313" key="7">
    <source>
        <dbReference type="EMBL" id="STX28202.1"/>
    </source>
</evidence>
<feature type="transmembrane region" description="Helical" evidence="6">
    <location>
        <begin position="781"/>
        <end position="803"/>
    </location>
</feature>
<keyword evidence="6" id="KW-0732">Signal</keyword>
<dbReference type="GO" id="GO:0030244">
    <property type="term" value="P:cellulose biosynthetic process"/>
    <property type="evidence" value="ECO:0007669"/>
    <property type="project" value="UniProtKB-KW"/>
</dbReference>
<comment type="pathway">
    <text evidence="6">Glycan metabolism; bacterial cellulose biosynthesis.</text>
</comment>
<dbReference type="PANTHER" id="PTHR39083">
    <property type="entry name" value="CYCLIC DI-GMP-BINDING PROTEIN"/>
    <property type="match status" value="1"/>
</dbReference>
<keyword evidence="2 6" id="KW-1003">Cell membrane</keyword>
<gene>
    <name evidence="7" type="primary">bcsB</name>
    <name evidence="7" type="ORF">NCTC13315_00726</name>
</gene>
<comment type="subunit">
    <text evidence="6">Tightly associated with the cellulose synthase catalytic subunit.</text>
</comment>
<evidence type="ECO:0000313" key="8">
    <source>
        <dbReference type="Proteomes" id="UP000254968"/>
    </source>
</evidence>
<dbReference type="Gene3D" id="2.60.120.260">
    <property type="entry name" value="Galactose-binding domain-like"/>
    <property type="match status" value="2"/>
</dbReference>
<dbReference type="GO" id="GO:0005886">
    <property type="term" value="C:plasma membrane"/>
    <property type="evidence" value="ECO:0007669"/>
    <property type="project" value="UniProtKB-SubCell"/>
</dbReference>
<keyword evidence="5 6" id="KW-0472">Membrane</keyword>
<dbReference type="EMBL" id="UGNV01000001">
    <property type="protein sequence ID" value="STX28202.1"/>
    <property type="molecule type" value="Genomic_DNA"/>
</dbReference>
<dbReference type="OrthoDB" id="5653650at2"/>
<keyword evidence="3 6" id="KW-0812">Transmembrane</keyword>
<dbReference type="InterPro" id="IPR018513">
    <property type="entry name" value="Cell_synthase_bac"/>
</dbReference>
<evidence type="ECO:0000256" key="4">
    <source>
        <dbReference type="ARBA" id="ARBA00022989"/>
    </source>
</evidence>
<evidence type="ECO:0000256" key="3">
    <source>
        <dbReference type="ARBA" id="ARBA00022692"/>
    </source>
</evidence>
<keyword evidence="6" id="KW-0997">Cell inner membrane</keyword>
<evidence type="ECO:0000256" key="2">
    <source>
        <dbReference type="ARBA" id="ARBA00022475"/>
    </source>
</evidence>
<reference evidence="7 8" key="1">
    <citation type="submission" date="2018-06" db="EMBL/GenBank/DDBJ databases">
        <authorList>
            <consortium name="Pathogen Informatics"/>
            <person name="Doyle S."/>
        </authorList>
    </citation>
    <scope>NUCLEOTIDE SEQUENCE [LARGE SCALE GENOMIC DNA]</scope>
    <source>
        <strain evidence="7 8">NCTC13315</strain>
    </source>
</reference>
<comment type="similarity">
    <text evidence="6">Belongs to the AcsB/BcsB family.</text>
</comment>
<dbReference type="RefSeq" id="WP_115301967.1">
    <property type="nucleotide sequence ID" value="NZ_CAAAHO010000001.1"/>
</dbReference>
<comment type="function">
    <text evidence="6">Binds the cellulose synthase activator, bis-(3'-5') cyclic diguanylic acid (c-di-GMP).</text>
</comment>
<feature type="signal peptide" evidence="6">
    <location>
        <begin position="1"/>
        <end position="23"/>
    </location>
</feature>
<keyword evidence="4 6" id="KW-1133">Transmembrane helix</keyword>
<dbReference type="Pfam" id="PF03170">
    <property type="entry name" value="BcsB"/>
    <property type="match status" value="1"/>
</dbReference>
<keyword evidence="6" id="KW-0135">Cellulose biosynthesis</keyword>
<comment type="subcellular location">
    <subcellularLocation>
        <location evidence="6">Cell inner membrane</location>
    </subcellularLocation>
    <subcellularLocation>
        <location evidence="1">Cell membrane</location>
        <topology evidence="1">Single-pass membrane protein</topology>
    </subcellularLocation>
</comment>
<accession>A0A378HZM6</accession>
<evidence type="ECO:0000256" key="5">
    <source>
        <dbReference type="ARBA" id="ARBA00023136"/>
    </source>
</evidence>
<keyword evidence="6" id="KW-0973">c-di-GMP</keyword>
<dbReference type="AlphaFoldDB" id="A0A378HZM6"/>
<sequence length="808" mass="88789">MKCLSWKDIIVAGLIFTSPIALTQEANVDNEIDLQGIKLSQLEPIPSLETIEPNADGQDSAYTVEQLNLHNMNVLHEDRISLSLAMALTQAANVENEIEPQGIKLSQLEPIPSLKTIKPKADLDSQFTSTFTFKQLNWNSNNVLRGDRATTSFYLPVPIQWQFKEAKLNLVISHSPLLLPISNLNLELNDKPVSSLALTQENTNSTPWTIPLPIDAFKQDWISLNLIGFLRVSDDPCKDYDNPSNWALISPDSTLTLSYKINAFKPNLANLPYPFIDKNLLSSASSLLVLPSDPSFSELVAALKIARAFGAQLGLNQMNLTAKLANTVSEGEKAKNNLIFVGKSEQFSYLDANFTKNAIINDQAKNGLPSDLGIIRLLVSPWNPIRGLLTITGNSDLAVIKAANSFATPQSRLLLQGQSVLVTENSLPKTFNEQVVNTAPISLKDLGYQDQTVLGLGHNSLSYTFTLPNNQVPKNIILNTLLSHSVFDYKDRSMLTVSVNDVKQASLILVPLNEQDSRWKVQISGDALRPGKNTLSYSFDLHVPQEGCATRYYYQAWGVIHGETTLQASFNEELPHITLNQFPMTVGKGTLVILPQKFTGLKIGELINFFLKLGQSLGVESQAIEVASSNEVTEDKLREVNTIIIGTAENNPWVAKVMNNAPIKIQQGKISVASQNANLAISALESLGVVELIDSPWNKNHNTLLITGTDNNAVSQAMNLLVDNQVKSTLRGNVATIDQQGSIATYETRLDVQNEAKSSANSSTPSLNKIGGFASYAYQNIVYIVIIIFLIIVIILAIVGFFLRRRTN</sequence>
<evidence type="ECO:0000256" key="6">
    <source>
        <dbReference type="RuleBase" id="RU365021"/>
    </source>
</evidence>
<dbReference type="GO" id="GO:0006011">
    <property type="term" value="P:UDP-alpha-D-glucose metabolic process"/>
    <property type="evidence" value="ECO:0007669"/>
    <property type="project" value="InterPro"/>
</dbReference>
<proteinExistence type="inferred from homology"/>
<organism evidence="7 8">
    <name type="scientific">Legionella beliardensis</name>
    <dbReference type="NCBI Taxonomy" id="91822"/>
    <lineage>
        <taxon>Bacteria</taxon>
        <taxon>Pseudomonadati</taxon>
        <taxon>Pseudomonadota</taxon>
        <taxon>Gammaproteobacteria</taxon>
        <taxon>Legionellales</taxon>
        <taxon>Legionellaceae</taxon>
        <taxon>Legionella</taxon>
    </lineage>
</organism>
<evidence type="ECO:0000256" key="1">
    <source>
        <dbReference type="ARBA" id="ARBA00004162"/>
    </source>
</evidence>
<name>A0A378HZM6_9GAMM</name>
<protein>
    <recommendedName>
        <fullName evidence="6">Cyclic di-GMP-binding protein</fullName>
    </recommendedName>
    <alternativeName>
        <fullName evidence="6">Cellulose synthase regulatory subunit</fullName>
    </alternativeName>
</protein>
<feature type="chain" id="PRO_5016481033" description="Cyclic di-GMP-binding protein" evidence="6">
    <location>
        <begin position="24"/>
        <end position="808"/>
    </location>
</feature>
<dbReference type="Proteomes" id="UP000254968">
    <property type="component" value="Unassembled WGS sequence"/>
</dbReference>
<dbReference type="PANTHER" id="PTHR39083:SF1">
    <property type="entry name" value="CYCLIC DI-GMP-BINDING PROTEIN"/>
    <property type="match status" value="1"/>
</dbReference>
<keyword evidence="8" id="KW-1185">Reference proteome</keyword>